<dbReference type="InterPro" id="IPR025395">
    <property type="entry name" value="Phage_tail_terminator-like"/>
</dbReference>
<protein>
    <submittedName>
        <fullName evidence="1">Phage tail terminator-like protein</fullName>
    </submittedName>
</protein>
<accession>A0ABV6ZUA4</accession>
<keyword evidence="2" id="KW-1185">Reference proteome</keyword>
<dbReference type="Pfam" id="PF13554">
    <property type="entry name" value="Phage_tail_terminator_5"/>
    <property type="match status" value="1"/>
</dbReference>
<evidence type="ECO:0000313" key="1">
    <source>
        <dbReference type="EMBL" id="MFC2924978.1"/>
    </source>
</evidence>
<proteinExistence type="predicted"/>
<organism evidence="1 2">
    <name type="scientific">Hyphobacterium vulgare</name>
    <dbReference type="NCBI Taxonomy" id="1736751"/>
    <lineage>
        <taxon>Bacteria</taxon>
        <taxon>Pseudomonadati</taxon>
        <taxon>Pseudomonadota</taxon>
        <taxon>Alphaproteobacteria</taxon>
        <taxon>Maricaulales</taxon>
        <taxon>Maricaulaceae</taxon>
        <taxon>Hyphobacterium</taxon>
    </lineage>
</organism>
<name>A0ABV6ZUA4_9PROT</name>
<dbReference type="Gene3D" id="3.30.2000.20">
    <property type="match status" value="1"/>
</dbReference>
<comment type="caution">
    <text evidence="1">The sequence shown here is derived from an EMBL/GenBank/DDBJ whole genome shotgun (WGS) entry which is preliminary data.</text>
</comment>
<evidence type="ECO:0000313" key="2">
    <source>
        <dbReference type="Proteomes" id="UP001595379"/>
    </source>
</evidence>
<dbReference type="Proteomes" id="UP001595379">
    <property type="component" value="Unassembled WGS sequence"/>
</dbReference>
<sequence length="139" mass="15326">MSNAAIRAALNARMEAFPAGTLAQDRISYQGWKDFTRPKDGLWIEVAHFPSEPRREFFADGATRRYAGYMQATVCTRRGLGTKAIDTLADAVATHFPEGQRMTDSGVTVRVIAKPAPLTVVEDDGILMLPVPIRYEAII</sequence>
<reference evidence="2" key="1">
    <citation type="journal article" date="2019" name="Int. J. Syst. Evol. Microbiol.">
        <title>The Global Catalogue of Microorganisms (GCM) 10K type strain sequencing project: providing services to taxonomists for standard genome sequencing and annotation.</title>
        <authorList>
            <consortium name="The Broad Institute Genomics Platform"/>
            <consortium name="The Broad Institute Genome Sequencing Center for Infectious Disease"/>
            <person name="Wu L."/>
            <person name="Ma J."/>
        </authorList>
    </citation>
    <scope>NUCLEOTIDE SEQUENCE [LARGE SCALE GENOMIC DNA]</scope>
    <source>
        <strain evidence="2">KCTC 52487</strain>
    </source>
</reference>
<gene>
    <name evidence="1" type="ORF">ACFOOR_02545</name>
</gene>
<dbReference type="EMBL" id="JBHRSV010000001">
    <property type="protein sequence ID" value="MFC2924978.1"/>
    <property type="molecule type" value="Genomic_DNA"/>
</dbReference>
<dbReference type="RefSeq" id="WP_343163861.1">
    <property type="nucleotide sequence ID" value="NZ_JBHRSV010000001.1"/>
</dbReference>